<dbReference type="EMBL" id="FTNE01000010">
    <property type="protein sequence ID" value="SIQ83533.1"/>
    <property type="molecule type" value="Genomic_DNA"/>
</dbReference>
<feature type="domain" description="CHRD" evidence="2">
    <location>
        <begin position="26"/>
        <end position="143"/>
    </location>
</feature>
<keyword evidence="1" id="KW-0732">Signal</keyword>
<feature type="signal peptide" evidence="1">
    <location>
        <begin position="1"/>
        <end position="25"/>
    </location>
</feature>
<dbReference type="Proteomes" id="UP000186308">
    <property type="component" value="Unassembled WGS sequence"/>
</dbReference>
<proteinExistence type="predicted"/>
<dbReference type="InterPro" id="IPR010895">
    <property type="entry name" value="CHRD"/>
</dbReference>
<reference evidence="3 4" key="1">
    <citation type="submission" date="2017-01" db="EMBL/GenBank/DDBJ databases">
        <authorList>
            <person name="Varghese N."/>
            <person name="Submissions S."/>
        </authorList>
    </citation>
    <scope>NUCLEOTIDE SEQUENCE [LARGE SCALE GENOMIC DNA]</scope>
    <source>
        <strain evidence="3 4">ATCC 35905</strain>
    </source>
</reference>
<keyword evidence="4" id="KW-1185">Reference proteome</keyword>
<name>A0A8G2CLV7_ACIRU</name>
<evidence type="ECO:0000259" key="2">
    <source>
        <dbReference type="PROSITE" id="PS50933"/>
    </source>
</evidence>
<feature type="chain" id="PRO_5034832175" evidence="1">
    <location>
        <begin position="26"/>
        <end position="143"/>
    </location>
</feature>
<organism evidence="3 4">
    <name type="scientific">Acidiphilium rubrum</name>
    <dbReference type="NCBI Taxonomy" id="526"/>
    <lineage>
        <taxon>Bacteria</taxon>
        <taxon>Pseudomonadati</taxon>
        <taxon>Pseudomonadota</taxon>
        <taxon>Alphaproteobacteria</taxon>
        <taxon>Acetobacterales</taxon>
        <taxon>Acidocellaceae</taxon>
        <taxon>Acidiphilium</taxon>
    </lineage>
</organism>
<dbReference type="PROSITE" id="PS50933">
    <property type="entry name" value="CHRD"/>
    <property type="match status" value="1"/>
</dbReference>
<protein>
    <submittedName>
        <fullName evidence="3">CHRD domain-containing protein</fullName>
    </submittedName>
</protein>
<dbReference type="Pfam" id="PF07452">
    <property type="entry name" value="CHRD"/>
    <property type="match status" value="1"/>
</dbReference>
<evidence type="ECO:0000256" key="1">
    <source>
        <dbReference type="SAM" id="SignalP"/>
    </source>
</evidence>
<evidence type="ECO:0000313" key="4">
    <source>
        <dbReference type="Proteomes" id="UP000186308"/>
    </source>
</evidence>
<accession>A0A8G2CLV7</accession>
<comment type="caution">
    <text evidence="3">The sequence shown here is derived from an EMBL/GenBank/DDBJ whole genome shotgun (WGS) entry which is preliminary data.</text>
</comment>
<dbReference type="RefSeq" id="WP_029311355.1">
    <property type="nucleotide sequence ID" value="NZ_FTNE01000010.1"/>
</dbReference>
<sequence>MRLSATRIMPLTAAAVIAFSGVALAKVTYLHATLAPGAAVTGSMGKGKMTGHYNSNTHMLYWHVVYSHLTSKVTMSHFHGPAKPGENAPVLVPISGPHASPITGHAKITADQAKVLLDGMAYVNVHTVKFPAGEIRGQVETGK</sequence>
<evidence type="ECO:0000313" key="3">
    <source>
        <dbReference type="EMBL" id="SIQ83533.1"/>
    </source>
</evidence>
<gene>
    <name evidence="3" type="ORF">SAMN05421828_11064</name>
</gene>
<dbReference type="AlphaFoldDB" id="A0A8G2CLV7"/>
<dbReference type="SMART" id="SM00754">
    <property type="entry name" value="CHRD"/>
    <property type="match status" value="1"/>
</dbReference>